<feature type="compositionally biased region" description="Polar residues" evidence="2">
    <location>
        <begin position="43"/>
        <end position="65"/>
    </location>
</feature>
<organism evidence="4 5">
    <name type="scientific">Loxostege sticticalis</name>
    <name type="common">Beet webworm moth</name>
    <dbReference type="NCBI Taxonomy" id="481309"/>
    <lineage>
        <taxon>Eukaryota</taxon>
        <taxon>Metazoa</taxon>
        <taxon>Ecdysozoa</taxon>
        <taxon>Arthropoda</taxon>
        <taxon>Hexapoda</taxon>
        <taxon>Insecta</taxon>
        <taxon>Pterygota</taxon>
        <taxon>Neoptera</taxon>
        <taxon>Endopterygota</taxon>
        <taxon>Lepidoptera</taxon>
        <taxon>Glossata</taxon>
        <taxon>Ditrysia</taxon>
        <taxon>Pyraloidea</taxon>
        <taxon>Crambidae</taxon>
        <taxon>Pyraustinae</taxon>
        <taxon>Loxostege</taxon>
    </lineage>
</organism>
<feature type="region of interest" description="Disordered" evidence="2">
    <location>
        <begin position="20"/>
        <end position="80"/>
    </location>
</feature>
<evidence type="ECO:0000313" key="4">
    <source>
        <dbReference type="EMBL" id="KAL0829747.1"/>
    </source>
</evidence>
<dbReference type="AlphaFoldDB" id="A0ABD0SVG5"/>
<evidence type="ECO:0000256" key="1">
    <source>
        <dbReference type="SAM" id="Coils"/>
    </source>
</evidence>
<comment type="caution">
    <text evidence="4">The sequence shown here is derived from an EMBL/GenBank/DDBJ whole genome shotgun (WGS) entry which is preliminary data.</text>
</comment>
<dbReference type="InterPro" id="IPR057251">
    <property type="entry name" value="FP_C"/>
</dbReference>
<gene>
    <name evidence="4" type="ORF">ABMA28_003239</name>
</gene>
<evidence type="ECO:0000313" key="5">
    <source>
        <dbReference type="Proteomes" id="UP001549921"/>
    </source>
</evidence>
<sequence length="341" mass="38828">MPSALYNSRMDELKKTWMCPNCSNTSRRGPKTDDTPTRKQHDSITNATPVSELSATTAQPNTSRAATPPGKHPSLSNPSTDGPYISYDMFGQLLDTKLGEMKASLSAELKQMMRNEMTLSFDKLKADFTETTDFLDSRQNELCQKLATADAAIKHLEEEKISLQSDLSVLMNRVVTLEKASRCCNLEIQCVPEKRNENLISLFQKICNVIKSPLTSDTQIRTIRRVAKMNPESTRPRNILVTLLSERHRDVLISAFKKYNRDNRSNPLNSTNIDIAGDKQNIYLAEHLSKECKELHAEARRIAKERSFQYTWVKYNRVYCRKDDNSSAILIKSRSCLDKLK</sequence>
<reference evidence="4 5" key="1">
    <citation type="submission" date="2024-06" db="EMBL/GenBank/DDBJ databases">
        <title>A chromosome-level genome assembly of beet webworm, Loxostege sticticalis.</title>
        <authorList>
            <person name="Zhang Y."/>
        </authorList>
    </citation>
    <scope>NUCLEOTIDE SEQUENCE [LARGE SCALE GENOMIC DNA]</scope>
    <source>
        <strain evidence="4">AQ028</strain>
        <tissue evidence="4">Male pupae</tissue>
    </source>
</reference>
<feature type="coiled-coil region" evidence="1">
    <location>
        <begin position="139"/>
        <end position="173"/>
    </location>
</feature>
<proteinExistence type="predicted"/>
<dbReference type="Gene3D" id="3.30.70.1820">
    <property type="entry name" value="L1 transposable element, RRM domain"/>
    <property type="match status" value="1"/>
</dbReference>
<dbReference type="Proteomes" id="UP001549921">
    <property type="component" value="Unassembled WGS sequence"/>
</dbReference>
<evidence type="ECO:0000259" key="3">
    <source>
        <dbReference type="Pfam" id="PF25298"/>
    </source>
</evidence>
<name>A0ABD0SVG5_LOXSC</name>
<evidence type="ECO:0000256" key="2">
    <source>
        <dbReference type="SAM" id="MobiDB-lite"/>
    </source>
</evidence>
<dbReference type="Pfam" id="PF25298">
    <property type="entry name" value="Baculo_FP_2nd"/>
    <property type="match status" value="1"/>
</dbReference>
<feature type="domain" description="FP protein C-terminal" evidence="3">
    <location>
        <begin position="290"/>
        <end position="341"/>
    </location>
</feature>
<protein>
    <recommendedName>
        <fullName evidence="3">FP protein C-terminal domain-containing protein</fullName>
    </recommendedName>
</protein>
<feature type="compositionally biased region" description="Basic and acidic residues" evidence="2">
    <location>
        <begin position="30"/>
        <end position="42"/>
    </location>
</feature>
<keyword evidence="1" id="KW-0175">Coiled coil</keyword>
<dbReference type="EMBL" id="JBEDNZ010000014">
    <property type="protein sequence ID" value="KAL0829747.1"/>
    <property type="molecule type" value="Genomic_DNA"/>
</dbReference>
<accession>A0ABD0SVG5</accession>